<feature type="signal peptide" evidence="1">
    <location>
        <begin position="1"/>
        <end position="23"/>
    </location>
</feature>
<evidence type="ECO:0000313" key="2">
    <source>
        <dbReference type="EMBL" id="OAM90280.1"/>
    </source>
</evidence>
<name>A0A178IK63_9BACT</name>
<dbReference type="RefSeq" id="WP_068768415.1">
    <property type="nucleotide sequence ID" value="NZ_CP109796.1"/>
</dbReference>
<keyword evidence="3" id="KW-1185">Reference proteome</keyword>
<evidence type="ECO:0008006" key="4">
    <source>
        <dbReference type="Google" id="ProtNLM"/>
    </source>
</evidence>
<sequence length="348" mass="35080">MKTKSIPSLVVSSLLLGVLPAGAATTHLFNGPDNAELLDHLSPSGFSTGGIIHVRGTGASARVASNTKSFSAGRLYVGTSAGAGVLYLNSGNVSLTDGALQTLAIGQTTHSGTLYIKGGSLAIKGGVNIGSSTPGTPGDGALVITGGSLTLTDSDAAKKAIIGIATGGNANASGSVEISNASLTGGFIIGNSSATAPAGAARLIVHGDAGVTGVAKNEFTLRKSAAITFVLTPGGGFKAFDQSLSNPAQVNDTIRIKLDVSRLDPATVSARSSGAIDLLKVNPQTEDFMWNRLKRILVLSGYDEGTLNAGGRDTGTYAFSVNGSKYTLAFGWDDAGRTLKLLSLSKLP</sequence>
<dbReference type="Proteomes" id="UP000078486">
    <property type="component" value="Unassembled WGS sequence"/>
</dbReference>
<comment type="caution">
    <text evidence="2">The sequence shown here is derived from an EMBL/GenBank/DDBJ whole genome shotgun (WGS) entry which is preliminary data.</text>
</comment>
<evidence type="ECO:0000313" key="3">
    <source>
        <dbReference type="Proteomes" id="UP000078486"/>
    </source>
</evidence>
<protein>
    <recommendedName>
        <fullName evidence="4">MBG domain-containing protein</fullName>
    </recommendedName>
</protein>
<evidence type="ECO:0000256" key="1">
    <source>
        <dbReference type="SAM" id="SignalP"/>
    </source>
</evidence>
<accession>A0A178IK63</accession>
<dbReference type="AlphaFoldDB" id="A0A178IK63"/>
<organism evidence="2 3">
    <name type="scientific">Termitidicoccus mucosus</name>
    <dbReference type="NCBI Taxonomy" id="1184151"/>
    <lineage>
        <taxon>Bacteria</taxon>
        <taxon>Pseudomonadati</taxon>
        <taxon>Verrucomicrobiota</taxon>
        <taxon>Opitutia</taxon>
        <taxon>Opitutales</taxon>
        <taxon>Opitutaceae</taxon>
        <taxon>Termitidicoccus</taxon>
    </lineage>
</organism>
<reference evidence="2 3" key="1">
    <citation type="submission" date="2016-01" db="EMBL/GenBank/DDBJ databases">
        <title>High potential of lignocellulose degradation of a new Verrucomicrobia species.</title>
        <authorList>
            <person name="Wang Y."/>
            <person name="Shi Y."/>
            <person name="Qiu Z."/>
            <person name="Liu S."/>
            <person name="Yang H."/>
        </authorList>
    </citation>
    <scope>NUCLEOTIDE SEQUENCE [LARGE SCALE GENOMIC DNA]</scope>
    <source>
        <strain evidence="2 3">TSB47</strain>
    </source>
</reference>
<gene>
    <name evidence="2" type="ORF">AW736_00910</name>
</gene>
<proteinExistence type="predicted"/>
<keyword evidence="1" id="KW-0732">Signal</keyword>
<dbReference type="EMBL" id="LRRQ01000062">
    <property type="protein sequence ID" value="OAM90280.1"/>
    <property type="molecule type" value="Genomic_DNA"/>
</dbReference>
<feature type="chain" id="PRO_5008088994" description="MBG domain-containing protein" evidence="1">
    <location>
        <begin position="24"/>
        <end position="348"/>
    </location>
</feature>